<keyword evidence="2" id="KW-0378">Hydrolase</keyword>
<dbReference type="InterPro" id="IPR029058">
    <property type="entry name" value="AB_hydrolase_fold"/>
</dbReference>
<evidence type="ECO:0000259" key="1">
    <source>
        <dbReference type="Pfam" id="PF07859"/>
    </source>
</evidence>
<dbReference type="Proteomes" id="UP001172102">
    <property type="component" value="Unassembled WGS sequence"/>
</dbReference>
<dbReference type="PANTHER" id="PTHR23024">
    <property type="entry name" value="ARYLACETAMIDE DEACETYLASE"/>
    <property type="match status" value="1"/>
</dbReference>
<feature type="domain" description="Alpha/beta hydrolase fold-3" evidence="1">
    <location>
        <begin position="47"/>
        <end position="191"/>
    </location>
</feature>
<dbReference type="AlphaFoldDB" id="A0AA40AF60"/>
<evidence type="ECO:0000313" key="2">
    <source>
        <dbReference type="EMBL" id="KAK0714721.1"/>
    </source>
</evidence>
<dbReference type="Pfam" id="PF07859">
    <property type="entry name" value="Abhydrolase_3"/>
    <property type="match status" value="1"/>
</dbReference>
<dbReference type="InterPro" id="IPR050466">
    <property type="entry name" value="Carboxylest/Gibb_receptor"/>
</dbReference>
<dbReference type="Gene3D" id="3.40.50.1820">
    <property type="entry name" value="alpha/beta hydrolase"/>
    <property type="match status" value="1"/>
</dbReference>
<organism evidence="2 3">
    <name type="scientific">Lasiosphaeris hirsuta</name>
    <dbReference type="NCBI Taxonomy" id="260670"/>
    <lineage>
        <taxon>Eukaryota</taxon>
        <taxon>Fungi</taxon>
        <taxon>Dikarya</taxon>
        <taxon>Ascomycota</taxon>
        <taxon>Pezizomycotina</taxon>
        <taxon>Sordariomycetes</taxon>
        <taxon>Sordariomycetidae</taxon>
        <taxon>Sordariales</taxon>
        <taxon>Lasiosphaeriaceae</taxon>
        <taxon>Lasiosphaeris</taxon>
    </lineage>
</organism>
<evidence type="ECO:0000313" key="3">
    <source>
        <dbReference type="Proteomes" id="UP001172102"/>
    </source>
</evidence>
<dbReference type="PANTHER" id="PTHR23024:SF24">
    <property type="entry name" value="ALPHA_BETA HYDROLASE FOLD-3 DOMAIN-CONTAINING PROTEIN"/>
    <property type="match status" value="1"/>
</dbReference>
<name>A0AA40AF60_9PEZI</name>
<dbReference type="EMBL" id="JAUKUA010000004">
    <property type="protein sequence ID" value="KAK0714721.1"/>
    <property type="molecule type" value="Genomic_DNA"/>
</dbReference>
<feature type="non-terminal residue" evidence="2">
    <location>
        <position position="1"/>
    </location>
</feature>
<accession>A0AA40AF60</accession>
<dbReference type="GO" id="GO:0016787">
    <property type="term" value="F:hydrolase activity"/>
    <property type="evidence" value="ECO:0007669"/>
    <property type="project" value="UniProtKB-KW"/>
</dbReference>
<dbReference type="InterPro" id="IPR013094">
    <property type="entry name" value="AB_hydrolase_3"/>
</dbReference>
<dbReference type="SUPFAM" id="SSF53474">
    <property type="entry name" value="alpha/beta-Hydrolases"/>
    <property type="match status" value="1"/>
</dbReference>
<comment type="caution">
    <text evidence="2">The sequence shown here is derived from an EMBL/GenBank/DDBJ whole genome shotgun (WGS) entry which is preliminary data.</text>
</comment>
<proteinExistence type="predicted"/>
<reference evidence="2" key="1">
    <citation type="submission" date="2023-06" db="EMBL/GenBank/DDBJ databases">
        <title>Genome-scale phylogeny and comparative genomics of the fungal order Sordariales.</title>
        <authorList>
            <consortium name="Lawrence Berkeley National Laboratory"/>
            <person name="Hensen N."/>
            <person name="Bonometti L."/>
            <person name="Westerberg I."/>
            <person name="Brannstrom I.O."/>
            <person name="Guillou S."/>
            <person name="Cros-Aarteil S."/>
            <person name="Calhoun S."/>
            <person name="Haridas S."/>
            <person name="Kuo A."/>
            <person name="Mondo S."/>
            <person name="Pangilinan J."/>
            <person name="Riley R."/>
            <person name="Labutti K."/>
            <person name="Andreopoulos B."/>
            <person name="Lipzen A."/>
            <person name="Chen C."/>
            <person name="Yanf M."/>
            <person name="Daum C."/>
            <person name="Ng V."/>
            <person name="Clum A."/>
            <person name="Steindorff A."/>
            <person name="Ohm R."/>
            <person name="Martin F."/>
            <person name="Silar P."/>
            <person name="Natvig D."/>
            <person name="Lalanne C."/>
            <person name="Gautier V."/>
            <person name="Ament-Velasquez S.L."/>
            <person name="Kruys A."/>
            <person name="Hutchinson M.I."/>
            <person name="Powell A.J."/>
            <person name="Barry K."/>
            <person name="Miller A.N."/>
            <person name="Grigoriev I.V."/>
            <person name="Debuchy R."/>
            <person name="Gladieux P."/>
            <person name="Thoren M.H."/>
            <person name="Johannesson H."/>
        </authorList>
    </citation>
    <scope>NUCLEOTIDE SEQUENCE</scope>
    <source>
        <strain evidence="2">SMH4607-1</strain>
    </source>
</reference>
<keyword evidence="3" id="KW-1185">Reference proteome</keyword>
<gene>
    <name evidence="2" type="ORF">B0H67DRAFT_578896</name>
</gene>
<sequence>MAALPLVPEFERIDLVYKTLDKTPFGVAVFVPKSILSTPDHGKYPVLVHFHGGALVMGTNPELPWLSKWIFQLALTTPAIFVSPAYRLVPDTTGGQTLDDVEDFWGWLHAIFPQELQAKFPHLAPDLARIAAVGESAGGFLSIQSALLFNGTAHIKAVLAAYPAMYPDIASYNQRPAEVEPGTDAIVTEYLAKVRGDGVKPPVRVSSPWPELQDLLESMAKTGRHRELLGDDERLTLGHALQKAGNVPPIWVIQGSEDLLV</sequence>
<protein>
    <submittedName>
        <fullName evidence="2">Alpha/Beta hydrolase protein</fullName>
    </submittedName>
</protein>